<dbReference type="InterPro" id="IPR035940">
    <property type="entry name" value="CAP_sf"/>
</dbReference>
<evidence type="ECO:0000313" key="4">
    <source>
        <dbReference type="Proteomes" id="UP001489004"/>
    </source>
</evidence>
<protein>
    <recommendedName>
        <fullName evidence="2">SCP domain-containing protein</fullName>
    </recommendedName>
</protein>
<reference evidence="3 4" key="1">
    <citation type="journal article" date="2024" name="Nat. Commun.">
        <title>Phylogenomics reveals the evolutionary origins of lichenization in chlorophyte algae.</title>
        <authorList>
            <person name="Puginier C."/>
            <person name="Libourel C."/>
            <person name="Otte J."/>
            <person name="Skaloud P."/>
            <person name="Haon M."/>
            <person name="Grisel S."/>
            <person name="Petersen M."/>
            <person name="Berrin J.G."/>
            <person name="Delaux P.M."/>
            <person name="Dal Grande F."/>
            <person name="Keller J."/>
        </authorList>
    </citation>
    <scope>NUCLEOTIDE SEQUENCE [LARGE SCALE GENOMIC DNA]</scope>
    <source>
        <strain evidence="3 4">SAG 2043</strain>
    </source>
</reference>
<keyword evidence="1" id="KW-0732">Signal</keyword>
<proteinExistence type="predicted"/>
<dbReference type="CDD" id="cd05379">
    <property type="entry name" value="CAP_bacterial"/>
    <property type="match status" value="1"/>
</dbReference>
<gene>
    <name evidence="3" type="ORF">WJX72_000448</name>
</gene>
<evidence type="ECO:0000313" key="3">
    <source>
        <dbReference type="EMBL" id="KAK9812605.1"/>
    </source>
</evidence>
<feature type="chain" id="PRO_5043407773" description="SCP domain-containing protein" evidence="1">
    <location>
        <begin position="23"/>
        <end position="396"/>
    </location>
</feature>
<feature type="signal peptide" evidence="1">
    <location>
        <begin position="1"/>
        <end position="22"/>
    </location>
</feature>
<dbReference type="AlphaFoldDB" id="A0AAW1PS11"/>
<dbReference type="Proteomes" id="UP001489004">
    <property type="component" value="Unassembled WGS sequence"/>
</dbReference>
<dbReference type="EMBL" id="JALJOR010000008">
    <property type="protein sequence ID" value="KAK9812605.1"/>
    <property type="molecule type" value="Genomic_DNA"/>
</dbReference>
<comment type="caution">
    <text evidence="3">The sequence shown here is derived from an EMBL/GenBank/DDBJ whole genome shotgun (WGS) entry which is preliminary data.</text>
</comment>
<dbReference type="Gene3D" id="3.40.33.10">
    <property type="entry name" value="CAP"/>
    <property type="match status" value="1"/>
</dbReference>
<dbReference type="PROSITE" id="PS51257">
    <property type="entry name" value="PROKAR_LIPOPROTEIN"/>
    <property type="match status" value="1"/>
</dbReference>
<dbReference type="Pfam" id="PF00188">
    <property type="entry name" value="CAP"/>
    <property type="match status" value="1"/>
</dbReference>
<dbReference type="SUPFAM" id="SSF55797">
    <property type="entry name" value="PR-1-like"/>
    <property type="match status" value="1"/>
</dbReference>
<organism evidence="3 4">
    <name type="scientific">[Myrmecia] bisecta</name>
    <dbReference type="NCBI Taxonomy" id="41462"/>
    <lineage>
        <taxon>Eukaryota</taxon>
        <taxon>Viridiplantae</taxon>
        <taxon>Chlorophyta</taxon>
        <taxon>core chlorophytes</taxon>
        <taxon>Trebouxiophyceae</taxon>
        <taxon>Trebouxiales</taxon>
        <taxon>Trebouxiaceae</taxon>
        <taxon>Myrmecia</taxon>
    </lineage>
</organism>
<keyword evidence="4" id="KW-1185">Reference proteome</keyword>
<feature type="domain" description="SCP" evidence="2">
    <location>
        <begin position="153"/>
        <end position="251"/>
    </location>
</feature>
<name>A0AAW1PS11_9CHLO</name>
<dbReference type="PANTHER" id="PTHR31157">
    <property type="entry name" value="SCP DOMAIN-CONTAINING PROTEIN"/>
    <property type="match status" value="1"/>
</dbReference>
<evidence type="ECO:0000259" key="2">
    <source>
        <dbReference type="Pfam" id="PF00188"/>
    </source>
</evidence>
<dbReference type="PANTHER" id="PTHR31157:SF1">
    <property type="entry name" value="SCP DOMAIN-CONTAINING PROTEIN"/>
    <property type="match status" value="1"/>
</dbReference>
<sequence length="396" mass="41204">MFWRQHGWALLLLACAATQAQAQFGSAAVPVPAAAPIAAPVLGESAIVQPSAKQGYVDCLTNSTANPKCASGSGVRAQAPFDPLSACPDTAILGSQQAETDIENQIETCVNAVRINPDAFACYYPCDYGAFRDDILNPPRGALIASGTEGATSLDQAAVEHSTDMANNNYFSHTSSDGRSLADRAQQYGFNTYPLGENIAAGYNSVRGVVLAWVCSAGHRTNLMGCGFDTIGTGAVQNSVSTYKIYYTQDFGCSDPSYNCACPQPDPSYTGVTTPAPVCDPMEYGDGGPAKHIAVTNEASAVIIAAFTAAPPELLPGNFSVALASGVDALVQSVAAFPDHPEIVLVEVAHPTGYEGGVTVSIPAFPSVNSVSYEVVTRQLMVQGQGFNIHSASAPF</sequence>
<evidence type="ECO:0000256" key="1">
    <source>
        <dbReference type="SAM" id="SignalP"/>
    </source>
</evidence>
<accession>A0AAW1PS11</accession>
<dbReference type="InterPro" id="IPR014044">
    <property type="entry name" value="CAP_dom"/>
</dbReference>